<feature type="chain" id="PRO_5032531881" description="Pectinesterase inhibitor domain-containing protein" evidence="1">
    <location>
        <begin position="25"/>
        <end position="194"/>
    </location>
</feature>
<dbReference type="Pfam" id="PF04043">
    <property type="entry name" value="PMEI"/>
    <property type="match status" value="1"/>
</dbReference>
<evidence type="ECO:0000256" key="1">
    <source>
        <dbReference type="SAM" id="SignalP"/>
    </source>
</evidence>
<gene>
    <name evidence="3" type="ORF">HU200_021535</name>
</gene>
<protein>
    <recommendedName>
        <fullName evidence="2">Pectinesterase inhibitor domain-containing protein</fullName>
    </recommendedName>
</protein>
<evidence type="ECO:0000313" key="4">
    <source>
        <dbReference type="Proteomes" id="UP000636709"/>
    </source>
</evidence>
<keyword evidence="1" id="KW-0732">Signal</keyword>
<accession>A0A835EZ81</accession>
<dbReference type="SUPFAM" id="SSF101148">
    <property type="entry name" value="Plant invertase/pectin methylesterase inhibitor"/>
    <property type="match status" value="1"/>
</dbReference>
<dbReference type="Gene3D" id="1.20.140.40">
    <property type="entry name" value="Invertase/pectin methylesterase inhibitor family protein"/>
    <property type="match status" value="1"/>
</dbReference>
<dbReference type="NCBIfam" id="TIGR01614">
    <property type="entry name" value="PME_inhib"/>
    <property type="match status" value="1"/>
</dbReference>
<name>A0A835EZ81_9POAL</name>
<evidence type="ECO:0000313" key="3">
    <source>
        <dbReference type="EMBL" id="KAF8723580.1"/>
    </source>
</evidence>
<feature type="domain" description="Pectinesterase inhibitor" evidence="2">
    <location>
        <begin position="30"/>
        <end position="118"/>
    </location>
</feature>
<dbReference type="AlphaFoldDB" id="A0A835EZ81"/>
<reference evidence="3" key="1">
    <citation type="submission" date="2020-07" db="EMBL/GenBank/DDBJ databases">
        <title>Genome sequence and genetic diversity analysis of an under-domesticated orphan crop, white fonio (Digitaria exilis).</title>
        <authorList>
            <person name="Bennetzen J.L."/>
            <person name="Chen S."/>
            <person name="Ma X."/>
            <person name="Wang X."/>
            <person name="Yssel A.E.J."/>
            <person name="Chaluvadi S.R."/>
            <person name="Johnson M."/>
            <person name="Gangashetty P."/>
            <person name="Hamidou F."/>
            <person name="Sanogo M.D."/>
            <person name="Zwaenepoel A."/>
            <person name="Wallace J."/>
            <person name="Van De Peer Y."/>
            <person name="Van Deynze A."/>
        </authorList>
    </citation>
    <scope>NUCLEOTIDE SEQUENCE</scope>
    <source>
        <tissue evidence="3">Leaves</tissue>
    </source>
</reference>
<dbReference type="InterPro" id="IPR006501">
    <property type="entry name" value="Pectinesterase_inhib_dom"/>
</dbReference>
<sequence>MELTTSTVVLLCAATLFATTYARGADGDQLVAKTCANIMGHGWERRFTENFCKSTLQHDKRSTAAKHPRDLAIIAIDLAQRAVTDMDAKIDGVLRSGPAGNHIDNLQYCRLDYATVASTIPVCRATVINYKPDGDQLQLAPNDYFECVHKLRRGTLKCYRRIFLLSKLREEVGETWERTLLVAATPSVPENMQL</sequence>
<dbReference type="EMBL" id="JACEFO010001666">
    <property type="protein sequence ID" value="KAF8723580.1"/>
    <property type="molecule type" value="Genomic_DNA"/>
</dbReference>
<keyword evidence="4" id="KW-1185">Reference proteome</keyword>
<dbReference type="GO" id="GO:0004857">
    <property type="term" value="F:enzyme inhibitor activity"/>
    <property type="evidence" value="ECO:0007669"/>
    <property type="project" value="InterPro"/>
</dbReference>
<evidence type="ECO:0000259" key="2">
    <source>
        <dbReference type="Pfam" id="PF04043"/>
    </source>
</evidence>
<dbReference type="InterPro" id="IPR035513">
    <property type="entry name" value="Invertase/methylesterase_inhib"/>
</dbReference>
<dbReference type="Proteomes" id="UP000636709">
    <property type="component" value="Unassembled WGS sequence"/>
</dbReference>
<feature type="signal peptide" evidence="1">
    <location>
        <begin position="1"/>
        <end position="24"/>
    </location>
</feature>
<proteinExistence type="predicted"/>
<comment type="caution">
    <text evidence="3">The sequence shown here is derived from an EMBL/GenBank/DDBJ whole genome shotgun (WGS) entry which is preliminary data.</text>
</comment>
<organism evidence="3 4">
    <name type="scientific">Digitaria exilis</name>
    <dbReference type="NCBI Taxonomy" id="1010633"/>
    <lineage>
        <taxon>Eukaryota</taxon>
        <taxon>Viridiplantae</taxon>
        <taxon>Streptophyta</taxon>
        <taxon>Embryophyta</taxon>
        <taxon>Tracheophyta</taxon>
        <taxon>Spermatophyta</taxon>
        <taxon>Magnoliopsida</taxon>
        <taxon>Liliopsida</taxon>
        <taxon>Poales</taxon>
        <taxon>Poaceae</taxon>
        <taxon>PACMAD clade</taxon>
        <taxon>Panicoideae</taxon>
        <taxon>Panicodae</taxon>
        <taxon>Paniceae</taxon>
        <taxon>Anthephorinae</taxon>
        <taxon>Digitaria</taxon>
    </lineage>
</organism>